<dbReference type="PROSITE" id="PS50943">
    <property type="entry name" value="HTH_CROC1"/>
    <property type="match status" value="1"/>
</dbReference>
<dbReference type="EMBL" id="QKYN01000037">
    <property type="protein sequence ID" value="RAG85880.1"/>
    <property type="molecule type" value="Genomic_DNA"/>
</dbReference>
<evidence type="ECO:0000256" key="3">
    <source>
        <dbReference type="ARBA" id="ARBA00023163"/>
    </source>
</evidence>
<accession>A0A2X0KGA2</accession>
<gene>
    <name evidence="6" type="ORF">DN069_09595</name>
</gene>
<sequence length="745" mass="80487">MFEAVDALLNDPQASRLPAPAERTRLREAAGLPPSAVAQALATTAQTVRNWENGRSEPRPPRRQAYQRLLETWSERFPAPATTVAERTAVPAVAVPPRESVAAVEDGPASEASRSSSERSSAIETPVPRDNPVGSSGGGSRCFPSGPLAVLDGDGTAYGAGGVKLRCPATTPAQLVAWALTESGLGSPRLHRFGREGDPLVVLTTGAAERLGLPGTLRDEDLHPGRRLPAHHVDLARRTQRLPEDHRVVRQLRKAKWELTKRGFGPWARIYRPVKDGRRQCVQLAIVPWGALDERFWGDAATLPAPDLARVLGVYAVRVLTPRGSTAVTGMELMTALRPPSRPVRDPATCAWVSGANPGALTAAVDPAPPEATPDHPVAEGWTKGFLDEEACQWIRPIETVTDEELVQPYAVGLDLTTAFLSAASRLDVGLSAPVHENRPRFDKRTPGSWYVDLSGIDLDPRLPNPFTSCGKRPEGPAWYATPTVAYAQELGHDVQPIEAFLRHESGPYLDPWHDRLREAYVTTVAEAGIPVGKDADERAFLAALAAHQMLRTSTGDLGALRRALQDARLTDLQRLDDDRLLAAVQRHREIGIVLSAIKGTVKGGIGKLRERAQGVGHRDFQRWPALNRPTWRPDIRAAVISRARVNMHRKMANVAKAGGRYPLGVLSDCVVYAAPTPDPLGVLPLTGSGRVLPGTFRLGAAPGLAKPEGVQAMLWAVELLEHSPQPLNPARHIKGGDSVLDEGE</sequence>
<feature type="region of interest" description="Disordered" evidence="4">
    <location>
        <begin position="98"/>
        <end position="141"/>
    </location>
</feature>
<name>A0A2X0KGA2_9ACTN</name>
<dbReference type="CDD" id="cd00093">
    <property type="entry name" value="HTH_XRE"/>
    <property type="match status" value="1"/>
</dbReference>
<keyword evidence="2" id="KW-0238">DNA-binding</keyword>
<dbReference type="PANTHER" id="PTHR36511">
    <property type="entry name" value="MERR FAMILY BACTERIAL REGULATORY PROTEIN"/>
    <property type="match status" value="1"/>
</dbReference>
<keyword evidence="3" id="KW-0804">Transcription</keyword>
<dbReference type="AlphaFoldDB" id="A0A2X0KGA2"/>
<dbReference type="OrthoDB" id="3899306at2"/>
<evidence type="ECO:0000313" key="6">
    <source>
        <dbReference type="EMBL" id="RAG85880.1"/>
    </source>
</evidence>
<keyword evidence="1" id="KW-0805">Transcription regulation</keyword>
<dbReference type="NCBIfam" id="NF047542">
    <property type="entry name" value="telomere_Tap"/>
    <property type="match status" value="1"/>
</dbReference>
<protein>
    <submittedName>
        <fullName evidence="6">Transcriptional regulator</fullName>
    </submittedName>
</protein>
<dbReference type="InterPro" id="IPR052359">
    <property type="entry name" value="HTH-type_reg/antitoxin"/>
</dbReference>
<evidence type="ECO:0000313" key="7">
    <source>
        <dbReference type="Proteomes" id="UP000248889"/>
    </source>
</evidence>
<dbReference type="GO" id="GO:0003677">
    <property type="term" value="F:DNA binding"/>
    <property type="evidence" value="ECO:0007669"/>
    <property type="project" value="UniProtKB-KW"/>
</dbReference>
<dbReference type="PANTHER" id="PTHR36511:SF3">
    <property type="entry name" value="ANTITOXIN HIGA-2"/>
    <property type="match status" value="1"/>
</dbReference>
<evidence type="ECO:0000259" key="5">
    <source>
        <dbReference type="PROSITE" id="PS50943"/>
    </source>
</evidence>
<dbReference type="InterPro" id="IPR001387">
    <property type="entry name" value="Cro/C1-type_HTH"/>
</dbReference>
<feature type="compositionally biased region" description="Low complexity" evidence="4">
    <location>
        <begin position="109"/>
        <end position="122"/>
    </location>
</feature>
<feature type="domain" description="HTH cro/C1-type" evidence="5">
    <location>
        <begin position="25"/>
        <end position="58"/>
    </location>
</feature>
<reference evidence="6 7" key="1">
    <citation type="submission" date="2018-06" db="EMBL/GenBank/DDBJ databases">
        <title>Streptacidiphilus pinicola sp. nov., isolated from pine grove soil.</title>
        <authorList>
            <person name="Roh S.G."/>
            <person name="Park S."/>
            <person name="Kim M.-K."/>
            <person name="Yun B.-R."/>
            <person name="Park J."/>
            <person name="Kim M.J."/>
            <person name="Kim Y.S."/>
            <person name="Kim S.B."/>
        </authorList>
    </citation>
    <scope>NUCLEOTIDE SEQUENCE [LARGE SCALE GENOMIC DNA]</scope>
    <source>
        <strain evidence="6 7">MMS16-CNU450</strain>
    </source>
</reference>
<organism evidence="6 7">
    <name type="scientific">Streptacidiphilus pinicola</name>
    <dbReference type="NCBI Taxonomy" id="2219663"/>
    <lineage>
        <taxon>Bacteria</taxon>
        <taxon>Bacillati</taxon>
        <taxon>Actinomycetota</taxon>
        <taxon>Actinomycetes</taxon>
        <taxon>Kitasatosporales</taxon>
        <taxon>Streptomycetaceae</taxon>
        <taxon>Streptacidiphilus</taxon>
    </lineage>
</organism>
<evidence type="ECO:0000256" key="1">
    <source>
        <dbReference type="ARBA" id="ARBA00023015"/>
    </source>
</evidence>
<evidence type="ECO:0000256" key="2">
    <source>
        <dbReference type="ARBA" id="ARBA00023125"/>
    </source>
</evidence>
<comment type="caution">
    <text evidence="6">The sequence shown here is derived from an EMBL/GenBank/DDBJ whole genome shotgun (WGS) entry which is preliminary data.</text>
</comment>
<dbReference type="SUPFAM" id="SSF47413">
    <property type="entry name" value="lambda repressor-like DNA-binding domains"/>
    <property type="match status" value="1"/>
</dbReference>
<proteinExistence type="predicted"/>
<dbReference type="Gene3D" id="1.10.260.40">
    <property type="entry name" value="lambda repressor-like DNA-binding domains"/>
    <property type="match status" value="1"/>
</dbReference>
<dbReference type="Proteomes" id="UP000248889">
    <property type="component" value="Unassembled WGS sequence"/>
</dbReference>
<keyword evidence="7" id="KW-1185">Reference proteome</keyword>
<dbReference type="InterPro" id="IPR010982">
    <property type="entry name" value="Lambda_DNA-bd_dom_sf"/>
</dbReference>
<evidence type="ECO:0000256" key="4">
    <source>
        <dbReference type="SAM" id="MobiDB-lite"/>
    </source>
</evidence>